<dbReference type="InterPro" id="IPR036165">
    <property type="entry name" value="YefM-like_sf"/>
</dbReference>
<dbReference type="RefSeq" id="WP_117538764.1">
    <property type="nucleotide sequence ID" value="NZ_QVFD01000001.1"/>
</dbReference>
<proteinExistence type="inferred from homology"/>
<keyword evidence="3" id="KW-1185">Reference proteome</keyword>
<comment type="similarity">
    <text evidence="1">Belongs to the phD/YefM antitoxin family.</text>
</comment>
<evidence type="ECO:0000256" key="1">
    <source>
        <dbReference type="ARBA" id="ARBA00009981"/>
    </source>
</evidence>
<gene>
    <name evidence="2" type="ORF">DW747_02030</name>
</gene>
<comment type="caution">
    <text evidence="2">The sequence shown here is derived from an EMBL/GenBank/DDBJ whole genome shotgun (WGS) entry which is preliminary data.</text>
</comment>
<organism evidence="2 3">
    <name type="scientific">Coprococcus catus</name>
    <dbReference type="NCBI Taxonomy" id="116085"/>
    <lineage>
        <taxon>Bacteria</taxon>
        <taxon>Bacillati</taxon>
        <taxon>Bacillota</taxon>
        <taxon>Clostridia</taxon>
        <taxon>Lachnospirales</taxon>
        <taxon>Lachnospiraceae</taxon>
        <taxon>Coprococcus</taxon>
    </lineage>
</organism>
<dbReference type="NCBIfam" id="TIGR01552">
    <property type="entry name" value="phd_fam"/>
    <property type="match status" value="1"/>
</dbReference>
<sequence length="81" mass="9200">MTITATELKNNLGKYLILAATEDIFITKNGKTIAKLTSPYQNKLDTVDALFGSIPDTITFEEARKEQFWNLLKNDDVNDIY</sequence>
<dbReference type="AlphaFoldDB" id="A0A3E2XR58"/>
<reference evidence="2 3" key="1">
    <citation type="submission" date="2018-08" db="EMBL/GenBank/DDBJ databases">
        <title>A genome reference for cultivated species of the human gut microbiota.</title>
        <authorList>
            <person name="Zou Y."/>
            <person name="Xue W."/>
            <person name="Luo G."/>
        </authorList>
    </citation>
    <scope>NUCLEOTIDE SEQUENCE [LARGE SCALE GENOMIC DNA]</scope>
    <source>
        <strain evidence="2 3">AM28-39</strain>
    </source>
</reference>
<evidence type="ECO:0000313" key="3">
    <source>
        <dbReference type="Proteomes" id="UP000261231"/>
    </source>
</evidence>
<accession>A0A3E2XR58</accession>
<dbReference type="Proteomes" id="UP000261231">
    <property type="component" value="Unassembled WGS sequence"/>
</dbReference>
<protein>
    <submittedName>
        <fullName evidence="2">Type II toxin-antitoxin system prevent-host-death family antitoxin</fullName>
    </submittedName>
</protein>
<evidence type="ECO:0000313" key="2">
    <source>
        <dbReference type="EMBL" id="RGC51295.1"/>
    </source>
</evidence>
<name>A0A3E2XR58_9FIRM</name>
<dbReference type="OrthoDB" id="9808428at2"/>
<dbReference type="SUPFAM" id="SSF143120">
    <property type="entry name" value="YefM-like"/>
    <property type="match status" value="1"/>
</dbReference>
<dbReference type="EMBL" id="QVFD01000001">
    <property type="protein sequence ID" value="RGC51295.1"/>
    <property type="molecule type" value="Genomic_DNA"/>
</dbReference>